<accession>A0A1M4EA38</accession>
<sequence>MRTTRTRRAAAAIMAGALVLAIGPAPAQALSDGGCNVNPGLLLRNYKSNLYLQPYNDSNDHGIWLEQWPRSYNIHQLWCRVTDGEWLGYENAGSRKNLGINYASSSAGAWAIQAWPTGALNQDWIRVQHSGLDPSIFSLRNRNSGMCLGIDGASTNPGAHAMQFPCDGKLNQLWQERVPS</sequence>
<gene>
    <name evidence="3" type="ORF">BN4615_P5130</name>
</gene>
<dbReference type="RefSeq" id="WP_225274980.1">
    <property type="nucleotide sequence ID" value="NZ_CP084058.1"/>
</dbReference>
<dbReference type="SUPFAM" id="SSF50370">
    <property type="entry name" value="Ricin B-like lectins"/>
    <property type="match status" value="1"/>
</dbReference>
<dbReference type="AlphaFoldDB" id="A0A1M4EA38"/>
<protein>
    <recommendedName>
        <fullName evidence="2">Ricin B lectin domain-containing protein</fullName>
    </recommendedName>
</protein>
<proteinExistence type="predicted"/>
<keyword evidence="1" id="KW-0732">Signal</keyword>
<dbReference type="Gene3D" id="2.80.10.50">
    <property type="match status" value="2"/>
</dbReference>
<dbReference type="PROSITE" id="PS50231">
    <property type="entry name" value="RICIN_B_LECTIN"/>
    <property type="match status" value="1"/>
</dbReference>
<name>A0A1M4EA38_9ACTN</name>
<dbReference type="CDD" id="cd00161">
    <property type="entry name" value="beta-trefoil_Ricin-like"/>
    <property type="match status" value="1"/>
</dbReference>
<evidence type="ECO:0000259" key="2">
    <source>
        <dbReference type="Pfam" id="PF14200"/>
    </source>
</evidence>
<feature type="signal peptide" evidence="1">
    <location>
        <begin position="1"/>
        <end position="27"/>
    </location>
</feature>
<reference evidence="3" key="1">
    <citation type="submission" date="2016-04" db="EMBL/GenBank/DDBJ databases">
        <authorList>
            <person name="Evans L.H."/>
            <person name="Alamgir A."/>
            <person name="Owens N."/>
            <person name="Weber N.D."/>
            <person name="Virtaneva K."/>
            <person name="Barbian K."/>
            <person name="Babar A."/>
            <person name="Rosenke K."/>
        </authorList>
    </citation>
    <scope>NUCLEOTIDE SEQUENCE</scope>
    <source>
        <strain evidence="3">Nono1</strain>
    </source>
</reference>
<dbReference type="InterPro" id="IPR035992">
    <property type="entry name" value="Ricin_B-like_lectins"/>
</dbReference>
<dbReference type="Pfam" id="PF14200">
    <property type="entry name" value="RicinB_lectin_2"/>
    <property type="match status" value="1"/>
</dbReference>
<dbReference type="EMBL" id="LT559118">
    <property type="protein sequence ID" value="SBO95614.1"/>
    <property type="molecule type" value="Genomic_DNA"/>
</dbReference>
<evidence type="ECO:0000313" key="3">
    <source>
        <dbReference type="EMBL" id="SBO95614.1"/>
    </source>
</evidence>
<feature type="chain" id="PRO_5038457695" description="Ricin B lectin domain-containing protein" evidence="1">
    <location>
        <begin position="28"/>
        <end position="180"/>
    </location>
</feature>
<organism evidence="3">
    <name type="scientific">Nonomuraea gerenzanensis</name>
    <dbReference type="NCBI Taxonomy" id="93944"/>
    <lineage>
        <taxon>Bacteria</taxon>
        <taxon>Bacillati</taxon>
        <taxon>Actinomycetota</taxon>
        <taxon>Actinomycetes</taxon>
        <taxon>Streptosporangiales</taxon>
        <taxon>Streptosporangiaceae</taxon>
        <taxon>Nonomuraea</taxon>
    </lineage>
</organism>
<dbReference type="InterPro" id="IPR000772">
    <property type="entry name" value="Ricin_B_lectin"/>
</dbReference>
<feature type="domain" description="Ricin B lectin" evidence="2">
    <location>
        <begin position="121"/>
        <end position="175"/>
    </location>
</feature>
<evidence type="ECO:0000256" key="1">
    <source>
        <dbReference type="SAM" id="SignalP"/>
    </source>
</evidence>